<feature type="region of interest" description="Disordered" evidence="1">
    <location>
        <begin position="1"/>
        <end position="76"/>
    </location>
</feature>
<dbReference type="RefSeq" id="WP_286217823.1">
    <property type="nucleotide sequence ID" value="NZ_AP027729.1"/>
</dbReference>
<protein>
    <submittedName>
        <fullName evidence="2">Uncharacterized protein</fullName>
    </submittedName>
</protein>
<name>A0ABN6XFS7_9CELL</name>
<proteinExistence type="predicted"/>
<evidence type="ECO:0000313" key="2">
    <source>
        <dbReference type="EMBL" id="BDZ43644.1"/>
    </source>
</evidence>
<reference evidence="3" key="1">
    <citation type="journal article" date="2019" name="Int. J. Syst. Evol. Microbiol.">
        <title>The Global Catalogue of Microorganisms (GCM) 10K type strain sequencing project: providing services to taxonomists for standard genome sequencing and annotation.</title>
        <authorList>
            <consortium name="The Broad Institute Genomics Platform"/>
            <consortium name="The Broad Institute Genome Sequencing Center for Infectious Disease"/>
            <person name="Wu L."/>
            <person name="Ma J."/>
        </authorList>
    </citation>
    <scope>NUCLEOTIDE SEQUENCE [LARGE SCALE GENOMIC DNA]</scope>
    <source>
        <strain evidence="3">NBRC 108565</strain>
    </source>
</reference>
<evidence type="ECO:0000256" key="1">
    <source>
        <dbReference type="SAM" id="MobiDB-lite"/>
    </source>
</evidence>
<organism evidence="2 3">
    <name type="scientific">Paraoerskovia sediminicola</name>
    <dbReference type="NCBI Taxonomy" id="1138587"/>
    <lineage>
        <taxon>Bacteria</taxon>
        <taxon>Bacillati</taxon>
        <taxon>Actinomycetota</taxon>
        <taxon>Actinomycetes</taxon>
        <taxon>Micrococcales</taxon>
        <taxon>Cellulomonadaceae</taxon>
        <taxon>Paraoerskovia</taxon>
    </lineage>
</organism>
<dbReference type="EMBL" id="AP027729">
    <property type="protein sequence ID" value="BDZ43644.1"/>
    <property type="molecule type" value="Genomic_DNA"/>
</dbReference>
<gene>
    <name evidence="2" type="ORF">GCM10025865_29430</name>
</gene>
<feature type="compositionally biased region" description="Basic and acidic residues" evidence="1">
    <location>
        <begin position="38"/>
        <end position="52"/>
    </location>
</feature>
<feature type="compositionally biased region" description="Basic and acidic residues" evidence="1">
    <location>
        <begin position="1"/>
        <end position="12"/>
    </location>
</feature>
<accession>A0ABN6XFS7</accession>
<evidence type="ECO:0000313" key="3">
    <source>
        <dbReference type="Proteomes" id="UP001321475"/>
    </source>
</evidence>
<dbReference type="Proteomes" id="UP001321475">
    <property type="component" value="Chromosome"/>
</dbReference>
<sequence length="76" mass="8195">MDEHHRNDDPATHPDPAAPAEDVGEQVAETVDQTGTEPHTEQGAEKSTEGARRGTPCPPTITRAPRTTVPPNPTYR</sequence>
<keyword evidence="3" id="KW-1185">Reference proteome</keyword>